<name>A0A3P1UKT1_9ACTO</name>
<dbReference type="AlphaFoldDB" id="A0A3P1UKT1"/>
<evidence type="ECO:0000313" key="2">
    <source>
        <dbReference type="Proteomes" id="UP000271272"/>
    </source>
</evidence>
<organism evidence="1 2">
    <name type="scientific">Actinomyces bowdenii</name>
    <dbReference type="NCBI Taxonomy" id="131109"/>
    <lineage>
        <taxon>Bacteria</taxon>
        <taxon>Bacillati</taxon>
        <taxon>Actinomycetota</taxon>
        <taxon>Actinomycetes</taxon>
        <taxon>Actinomycetales</taxon>
        <taxon>Actinomycetaceae</taxon>
        <taxon>Actinomyces</taxon>
    </lineage>
</organism>
<reference evidence="1 2" key="1">
    <citation type="submission" date="2018-11" db="EMBL/GenBank/DDBJ databases">
        <title>Genomes From Bacteria Associated with the Canine Oral Cavity: a Test Case for Automated Genome-Based Taxonomic Assignment.</title>
        <authorList>
            <person name="Coil D.A."/>
            <person name="Jospin G."/>
            <person name="Darling A.E."/>
            <person name="Wallis C."/>
            <person name="Davis I.J."/>
            <person name="Harris S."/>
            <person name="Eisen J.A."/>
            <person name="Holcombe L.J."/>
            <person name="O'Flynn C."/>
        </authorList>
    </citation>
    <scope>NUCLEOTIDE SEQUENCE [LARGE SCALE GENOMIC DNA]</scope>
    <source>
        <strain evidence="1 2">OH5050</strain>
    </source>
</reference>
<proteinExistence type="predicted"/>
<dbReference type="Proteomes" id="UP000271272">
    <property type="component" value="Unassembled WGS sequence"/>
</dbReference>
<dbReference type="RefSeq" id="WP_124934841.1">
    <property type="nucleotide sequence ID" value="NZ_JAGFOU010000014.1"/>
</dbReference>
<comment type="caution">
    <text evidence="1">The sequence shown here is derived from an EMBL/GenBank/DDBJ whole genome shotgun (WGS) entry which is preliminary data.</text>
</comment>
<protein>
    <submittedName>
        <fullName evidence="1">Uncharacterized protein</fullName>
    </submittedName>
</protein>
<keyword evidence="2" id="KW-1185">Reference proteome</keyword>
<dbReference type="EMBL" id="RQZC01000040">
    <property type="protein sequence ID" value="RRD22412.1"/>
    <property type="molecule type" value="Genomic_DNA"/>
</dbReference>
<sequence>MIETEVNASDRTYGYRRITAGSGRHGVSAACGTVHCLMCQADLIAAHPRRKVQATTRRT</sequence>
<evidence type="ECO:0000313" key="1">
    <source>
        <dbReference type="EMBL" id="RRD22412.1"/>
    </source>
</evidence>
<gene>
    <name evidence="1" type="ORF">EII10_12660</name>
</gene>
<dbReference type="OrthoDB" id="3257291at2"/>
<accession>A0A3P1UKT1</accession>